<evidence type="ECO:0000259" key="1">
    <source>
        <dbReference type="Pfam" id="PF17919"/>
    </source>
</evidence>
<dbReference type="SUPFAM" id="SSF56672">
    <property type="entry name" value="DNA/RNA polymerases"/>
    <property type="match status" value="1"/>
</dbReference>
<evidence type="ECO:0000313" key="2">
    <source>
        <dbReference type="EMBL" id="KTB42344.1"/>
    </source>
</evidence>
<name>A0A0W0G1F5_MONRR</name>
<reference evidence="2 3" key="1">
    <citation type="submission" date="2015-12" db="EMBL/GenBank/DDBJ databases">
        <title>Draft genome sequence of Moniliophthora roreri, the causal agent of frosty pod rot of cacao.</title>
        <authorList>
            <person name="Aime M.C."/>
            <person name="Diaz-Valderrama J.R."/>
            <person name="Kijpornyongpan T."/>
            <person name="Phillips-Mora W."/>
        </authorList>
    </citation>
    <scope>NUCLEOTIDE SEQUENCE [LARGE SCALE GENOMIC DNA]</scope>
    <source>
        <strain evidence="2 3">MCA 2952</strain>
    </source>
</reference>
<dbReference type="PANTHER" id="PTHR33064">
    <property type="entry name" value="POL PROTEIN"/>
    <property type="match status" value="1"/>
</dbReference>
<dbReference type="Proteomes" id="UP000054988">
    <property type="component" value="Unassembled WGS sequence"/>
</dbReference>
<dbReference type="AlphaFoldDB" id="A0A0W0G1F5"/>
<protein>
    <recommendedName>
        <fullName evidence="1">Reverse transcriptase/retrotransposon-derived protein RNase H-like domain-containing protein</fullName>
    </recommendedName>
</protein>
<dbReference type="Pfam" id="PF17919">
    <property type="entry name" value="RT_RNaseH_2"/>
    <property type="match status" value="1"/>
</dbReference>
<proteinExistence type="predicted"/>
<dbReference type="PANTHER" id="PTHR33064:SF29">
    <property type="entry name" value="PEPTIDASE A2 DOMAIN-CONTAINING PROTEIN-RELATED"/>
    <property type="match status" value="1"/>
</dbReference>
<evidence type="ECO:0000313" key="3">
    <source>
        <dbReference type="Proteomes" id="UP000054988"/>
    </source>
</evidence>
<dbReference type="EMBL" id="LATX01001343">
    <property type="protein sequence ID" value="KTB42344.1"/>
    <property type="molecule type" value="Genomic_DNA"/>
</dbReference>
<feature type="domain" description="Reverse transcriptase/retrotransposon-derived protein RNase H-like" evidence="1">
    <location>
        <begin position="10"/>
        <end position="110"/>
    </location>
</feature>
<sequence>MQNHKLKDQWKPEHTKVFIELKAVLTSKPVLRAPKWDGSKFIVISDSCKEGFAAVLMQTFQVKRKDGTTKEKRFLITFASKQMSAAERSYKPFLLEFAALKYSLDKFSDII</sequence>
<organism evidence="2 3">
    <name type="scientific">Moniliophthora roreri</name>
    <name type="common">Frosty pod rot fungus</name>
    <name type="synonym">Monilia roreri</name>
    <dbReference type="NCBI Taxonomy" id="221103"/>
    <lineage>
        <taxon>Eukaryota</taxon>
        <taxon>Fungi</taxon>
        <taxon>Dikarya</taxon>
        <taxon>Basidiomycota</taxon>
        <taxon>Agaricomycotina</taxon>
        <taxon>Agaricomycetes</taxon>
        <taxon>Agaricomycetidae</taxon>
        <taxon>Agaricales</taxon>
        <taxon>Marasmiineae</taxon>
        <taxon>Marasmiaceae</taxon>
        <taxon>Moniliophthora</taxon>
    </lineage>
</organism>
<accession>A0A0W0G1F5</accession>
<comment type="caution">
    <text evidence="2">The sequence shown here is derived from an EMBL/GenBank/DDBJ whole genome shotgun (WGS) entry which is preliminary data.</text>
</comment>
<dbReference type="InterPro" id="IPR051320">
    <property type="entry name" value="Viral_Replic_Matur_Polypro"/>
</dbReference>
<dbReference type="InterPro" id="IPR041577">
    <property type="entry name" value="RT_RNaseH_2"/>
</dbReference>
<dbReference type="InterPro" id="IPR043502">
    <property type="entry name" value="DNA/RNA_pol_sf"/>
</dbReference>
<gene>
    <name evidence="2" type="ORF">WG66_5071</name>
</gene>